<protein>
    <recommendedName>
        <fullName evidence="4">DUF2919 domain-containing protein</fullName>
    </recommendedName>
</protein>
<proteinExistence type="predicted"/>
<evidence type="ECO:0000313" key="3">
    <source>
        <dbReference type="Proteomes" id="UP000464718"/>
    </source>
</evidence>
<name>A0AAX1G124_VIBPH</name>
<dbReference type="EMBL" id="CP034303">
    <property type="protein sequence ID" value="QHH13295.1"/>
    <property type="molecule type" value="Genomic_DNA"/>
</dbReference>
<sequence length="136" mass="15444">MLSRLKKEWLALTLIVSVISVTSAFCYTILLGFALSMSMPTSTFNEANQTALSLLIPSILWLSRWSWRWCGLMDLRPQIVFSLVSWVMLSIEMIHLVQSAHNVGLNEWSVSITATVLLLLIDGIHTLYSKRHRPRG</sequence>
<feature type="transmembrane region" description="Helical" evidence="1">
    <location>
        <begin position="108"/>
        <end position="128"/>
    </location>
</feature>
<dbReference type="RefSeq" id="WP_031856449.1">
    <property type="nucleotide sequence ID" value="NZ_CP034303.1"/>
</dbReference>
<feature type="transmembrane region" description="Helical" evidence="1">
    <location>
        <begin position="79"/>
        <end position="96"/>
    </location>
</feature>
<keyword evidence="1" id="KW-1133">Transmembrane helix</keyword>
<geneLocation type="plasmid" evidence="3">
    <name>pvpsd2016-4</name>
</geneLocation>
<organism evidence="2 3">
    <name type="scientific">Vibrio parahaemolyticus</name>
    <dbReference type="NCBI Taxonomy" id="670"/>
    <lineage>
        <taxon>Bacteria</taxon>
        <taxon>Pseudomonadati</taxon>
        <taxon>Pseudomonadota</taxon>
        <taxon>Gammaproteobacteria</taxon>
        <taxon>Vibrionales</taxon>
        <taxon>Vibrionaceae</taxon>
        <taxon>Vibrio</taxon>
    </lineage>
</organism>
<feature type="transmembrane region" description="Helical" evidence="1">
    <location>
        <begin position="50"/>
        <end position="67"/>
    </location>
</feature>
<dbReference type="Proteomes" id="UP000464718">
    <property type="component" value="Plasmid pvpsd2016-4"/>
</dbReference>
<reference evidence="2 3" key="1">
    <citation type="submission" date="2018-12" db="EMBL/GenBank/DDBJ databases">
        <title>Genomic insights into the evolutionary origins and pathogenicity of five Vibrio parahaemolyticus strains isolated from the shrimp with acute hepatopancreatic necrosis disease (AHPND).</title>
        <authorList>
            <person name="Yang Q."/>
            <person name="Dong X."/>
            <person name="Xie G."/>
            <person name="Fu S."/>
            <person name="Zou P."/>
            <person name="Sun J."/>
            <person name="Wang Y."/>
            <person name="Huang J."/>
        </authorList>
    </citation>
    <scope>NUCLEOTIDE SEQUENCE [LARGE SCALE GENOMIC DNA]</scope>
    <source>
        <strain evidence="2 3">20160303005-1</strain>
        <plasmid evidence="3">pvpsd2016-4</plasmid>
    </source>
</reference>
<evidence type="ECO:0008006" key="4">
    <source>
        <dbReference type="Google" id="ProtNLM"/>
    </source>
</evidence>
<accession>A0AAX1G124</accession>
<keyword evidence="2" id="KW-0614">Plasmid</keyword>
<evidence type="ECO:0000313" key="2">
    <source>
        <dbReference type="EMBL" id="QHH13295.1"/>
    </source>
</evidence>
<keyword evidence="1" id="KW-0812">Transmembrane</keyword>
<dbReference type="AlphaFoldDB" id="A0AAX1G124"/>
<evidence type="ECO:0000256" key="1">
    <source>
        <dbReference type="SAM" id="Phobius"/>
    </source>
</evidence>
<keyword evidence="1" id="KW-0472">Membrane</keyword>
<gene>
    <name evidence="2" type="ORF">EHC69_28960</name>
</gene>